<evidence type="ECO:0000256" key="2">
    <source>
        <dbReference type="SAM" id="MobiDB-lite"/>
    </source>
</evidence>
<dbReference type="Proteomes" id="UP001065613">
    <property type="component" value="Chromosome"/>
</dbReference>
<dbReference type="KEGG" id="wna:KA717_17995"/>
<proteinExistence type="predicted"/>
<organism evidence="3">
    <name type="scientific">Woronichinia naegeliana WA131</name>
    <dbReference type="NCBI Taxonomy" id="2824559"/>
    <lineage>
        <taxon>Bacteria</taxon>
        <taxon>Bacillati</taxon>
        <taxon>Cyanobacteriota</taxon>
        <taxon>Cyanophyceae</taxon>
        <taxon>Synechococcales</taxon>
        <taxon>Coelosphaeriaceae</taxon>
        <taxon>Woronichinia</taxon>
    </lineage>
</organism>
<dbReference type="AlphaFoldDB" id="A0A977L534"/>
<sequence length="129" mass="14640">MLNKRFVKRFIYWFIGKRAGTTLFGMWHWLWGVPVEKGGKIAVEVAKESLESMKLAVANLTDAAARVVAAQETARAKYEAKRQEFSQYQQQALLANQQGNQEAARLAMTKGGDRRSKTKPKNGYFEDIL</sequence>
<evidence type="ECO:0000256" key="1">
    <source>
        <dbReference type="SAM" id="Coils"/>
    </source>
</evidence>
<protein>
    <submittedName>
        <fullName evidence="3">Uncharacterized protein</fullName>
    </submittedName>
</protein>
<name>A0A977L534_9CYAN</name>
<dbReference type="EMBL" id="CP073041">
    <property type="protein sequence ID" value="UXE64215.1"/>
    <property type="molecule type" value="Genomic_DNA"/>
</dbReference>
<keyword evidence="1" id="KW-0175">Coiled coil</keyword>
<evidence type="ECO:0000313" key="3">
    <source>
        <dbReference type="EMBL" id="UXE64215.1"/>
    </source>
</evidence>
<gene>
    <name evidence="3" type="ORF">KA717_17995</name>
</gene>
<feature type="region of interest" description="Disordered" evidence="2">
    <location>
        <begin position="107"/>
        <end position="129"/>
    </location>
</feature>
<reference evidence="3" key="1">
    <citation type="submission" date="2021-04" db="EMBL/GenBank/DDBJ databases">
        <title>Genome sequence of Woronichinia naegeliana from Washington state freshwater lake bloom.</title>
        <authorList>
            <person name="Dreher T.W."/>
        </authorList>
    </citation>
    <scope>NUCLEOTIDE SEQUENCE</scope>
    <source>
        <strain evidence="3">WA131</strain>
    </source>
</reference>
<feature type="coiled-coil region" evidence="1">
    <location>
        <begin position="43"/>
        <end position="91"/>
    </location>
</feature>
<accession>A0A977L534</accession>